<gene>
    <name evidence="4" type="ORF">HGA13_03065</name>
</gene>
<dbReference type="Proteomes" id="UP000565715">
    <property type="component" value="Unassembled WGS sequence"/>
</dbReference>
<dbReference type="SUPFAM" id="SSF53613">
    <property type="entry name" value="Ribokinase-like"/>
    <property type="match status" value="1"/>
</dbReference>
<dbReference type="PANTHER" id="PTHR10584:SF166">
    <property type="entry name" value="RIBOKINASE"/>
    <property type="match status" value="1"/>
</dbReference>
<accession>A0A846X9E7</accession>
<sequence length="504" mass="54233">MSPTDDTAIVAIRNILTRLCKRSGLSPDRLATTEIDTSPLLDLPVIRRYAATHGITRTAAVLPVVREHARRLPPTHRVITDAELSLGLLRETETAGIDPDDLYSQDLGDRREYLSAHWSRLHEIADAEAIPPAPTVRSLRATPERRAFTALAALLVTGNVYTDAQPLHSVARHGNAGRIGTLTVVGDAVIDHIYRVDAIPDARGFARGRFSDNPGGKGLDRAVAAARLGIDVRLISAVGDDEAGRRILDYLGSENVDTSLVRVVPDATTPITALIVGKTGIAGTIFCEDDRIRLTTAELTGPAVRAALTETDAVLVTLEPPLPVIERVLAILQKLPERPTLVLTAADVETPQVLYRYLSTVDYLIGSTQELDSMVPEIPAQSGAHIAQQLQMLGTRVVCVVEDFGCTVRSDRLALDIPRFQAAALTDVPGSRGAFSAALVYRLLSRPAVADAEGGPVRRVADEHDYTWATAAMVATQSFAGDVPGAMPTADEVDRILRLTAERH</sequence>
<dbReference type="Gene3D" id="3.40.1190.20">
    <property type="match status" value="1"/>
</dbReference>
<protein>
    <submittedName>
        <fullName evidence="4">Carbohydrate kinase family protein</fullName>
    </submittedName>
</protein>
<dbReference type="EMBL" id="JAAXOO010000001">
    <property type="protein sequence ID" value="NKY32055.1"/>
    <property type="molecule type" value="Genomic_DNA"/>
</dbReference>
<keyword evidence="2 4" id="KW-0418">Kinase</keyword>
<dbReference type="Pfam" id="PF00294">
    <property type="entry name" value="PfkB"/>
    <property type="match status" value="1"/>
</dbReference>
<dbReference type="PANTHER" id="PTHR10584">
    <property type="entry name" value="SUGAR KINASE"/>
    <property type="match status" value="1"/>
</dbReference>
<name>A0A846X9E7_9NOCA</name>
<proteinExistence type="predicted"/>
<dbReference type="GO" id="GO:0005829">
    <property type="term" value="C:cytosol"/>
    <property type="evidence" value="ECO:0007669"/>
    <property type="project" value="TreeGrafter"/>
</dbReference>
<keyword evidence="1" id="KW-0808">Transferase</keyword>
<feature type="domain" description="Carbohydrate kinase PfkB" evidence="3">
    <location>
        <begin position="182"/>
        <end position="446"/>
    </location>
</feature>
<evidence type="ECO:0000256" key="1">
    <source>
        <dbReference type="ARBA" id="ARBA00022679"/>
    </source>
</evidence>
<evidence type="ECO:0000256" key="2">
    <source>
        <dbReference type="ARBA" id="ARBA00022777"/>
    </source>
</evidence>
<evidence type="ECO:0000313" key="5">
    <source>
        <dbReference type="Proteomes" id="UP000565715"/>
    </source>
</evidence>
<keyword evidence="5" id="KW-1185">Reference proteome</keyword>
<comment type="caution">
    <text evidence="4">The sequence shown here is derived from an EMBL/GenBank/DDBJ whole genome shotgun (WGS) entry which is preliminary data.</text>
</comment>
<organism evidence="4 5">
    <name type="scientific">Nocardia speluncae</name>
    <dbReference type="NCBI Taxonomy" id="419477"/>
    <lineage>
        <taxon>Bacteria</taxon>
        <taxon>Bacillati</taxon>
        <taxon>Actinomycetota</taxon>
        <taxon>Actinomycetes</taxon>
        <taxon>Mycobacteriales</taxon>
        <taxon>Nocardiaceae</taxon>
        <taxon>Nocardia</taxon>
    </lineage>
</organism>
<dbReference type="RefSeq" id="WP_068035800.1">
    <property type="nucleotide sequence ID" value="NZ_JAAXOO010000001.1"/>
</dbReference>
<evidence type="ECO:0000313" key="4">
    <source>
        <dbReference type="EMBL" id="NKY32055.1"/>
    </source>
</evidence>
<evidence type="ECO:0000259" key="3">
    <source>
        <dbReference type="Pfam" id="PF00294"/>
    </source>
</evidence>
<dbReference type="AlphaFoldDB" id="A0A846X9E7"/>
<dbReference type="InterPro" id="IPR029056">
    <property type="entry name" value="Ribokinase-like"/>
</dbReference>
<dbReference type="GO" id="GO:0016301">
    <property type="term" value="F:kinase activity"/>
    <property type="evidence" value="ECO:0007669"/>
    <property type="project" value="UniProtKB-KW"/>
</dbReference>
<reference evidence="4 5" key="1">
    <citation type="submission" date="2020-04" db="EMBL/GenBank/DDBJ databases">
        <title>MicrobeNet Type strains.</title>
        <authorList>
            <person name="Nicholson A.C."/>
        </authorList>
    </citation>
    <scope>NUCLEOTIDE SEQUENCE [LARGE SCALE GENOMIC DNA]</scope>
    <source>
        <strain evidence="4 5">DSM 45078</strain>
    </source>
</reference>
<dbReference type="InterPro" id="IPR011611">
    <property type="entry name" value="PfkB_dom"/>
</dbReference>